<protein>
    <submittedName>
        <fullName evidence="2">Uncharacterized protein</fullName>
    </submittedName>
</protein>
<dbReference type="AlphaFoldDB" id="A0A319BKV1"/>
<keyword evidence="1" id="KW-0732">Signal</keyword>
<feature type="signal peptide" evidence="1">
    <location>
        <begin position="1"/>
        <end position="17"/>
    </location>
</feature>
<accession>A0A319BKV1</accession>
<proteinExistence type="predicted"/>
<keyword evidence="3" id="KW-1185">Reference proteome</keyword>
<evidence type="ECO:0000256" key="1">
    <source>
        <dbReference type="SAM" id="SignalP"/>
    </source>
</evidence>
<evidence type="ECO:0000313" key="3">
    <source>
        <dbReference type="Proteomes" id="UP000248405"/>
    </source>
</evidence>
<organism evidence="2 3">
    <name type="scientific">Aspergillus vadensis (strain CBS 113365 / IMI 142717 / IBT 24658)</name>
    <dbReference type="NCBI Taxonomy" id="1448311"/>
    <lineage>
        <taxon>Eukaryota</taxon>
        <taxon>Fungi</taxon>
        <taxon>Dikarya</taxon>
        <taxon>Ascomycota</taxon>
        <taxon>Pezizomycotina</taxon>
        <taxon>Eurotiomycetes</taxon>
        <taxon>Eurotiomycetidae</taxon>
        <taxon>Eurotiales</taxon>
        <taxon>Aspergillaceae</taxon>
        <taxon>Aspergillus</taxon>
        <taxon>Aspergillus subgen. Circumdati</taxon>
    </lineage>
</organism>
<name>A0A319BKV1_ASPVC</name>
<sequence>MMVMVVVVVILLLLVAAIQDEQSGIDHFHHRMQHDQHNKKRTHDVQHLLDTSIRFCM</sequence>
<evidence type="ECO:0000313" key="2">
    <source>
        <dbReference type="EMBL" id="PYH72971.1"/>
    </source>
</evidence>
<dbReference type="Proteomes" id="UP000248405">
    <property type="component" value="Unassembled WGS sequence"/>
</dbReference>
<reference evidence="2" key="1">
    <citation type="submission" date="2016-12" db="EMBL/GenBank/DDBJ databases">
        <title>The genomes of Aspergillus section Nigri reveals drivers in fungal speciation.</title>
        <authorList>
            <consortium name="DOE Joint Genome Institute"/>
            <person name="Vesth T.C."/>
            <person name="Nybo J."/>
            <person name="Theobald S."/>
            <person name="Brandl J."/>
            <person name="Frisvad J.C."/>
            <person name="Nielsen K.F."/>
            <person name="Lyhne E.K."/>
            <person name="Kogle M.E."/>
            <person name="Kuo A."/>
            <person name="Riley R."/>
            <person name="Clum A."/>
            <person name="Nolan M."/>
            <person name="Lipzen A."/>
            <person name="Salamov A."/>
            <person name="Henrissat B."/>
            <person name="Wiebenga A."/>
            <person name="De Vries R.P."/>
            <person name="Grigoriev I.V."/>
            <person name="Mortensen U.H."/>
            <person name="Andersen M.R."/>
            <person name="Baker S.E."/>
        </authorList>
    </citation>
    <scope>NUCLEOTIDE SEQUENCE [LARGE SCALE GENOMIC DNA]</scope>
    <source>
        <strain evidence="2">CBS 113365</strain>
    </source>
</reference>
<gene>
    <name evidence="2" type="ORF">BO88DRAFT_402034</name>
</gene>
<dbReference type="EMBL" id="KZ821616">
    <property type="protein sequence ID" value="PYH72971.1"/>
    <property type="molecule type" value="Genomic_DNA"/>
</dbReference>
<feature type="chain" id="PRO_5016311394" evidence="1">
    <location>
        <begin position="18"/>
        <end position="57"/>
    </location>
</feature>
<dbReference type="GeneID" id="37210590"/>
<dbReference type="RefSeq" id="XP_025566765.1">
    <property type="nucleotide sequence ID" value="XM_025705998.1"/>
</dbReference>